<dbReference type="Proteomes" id="UP001449795">
    <property type="component" value="Chromosome"/>
</dbReference>
<evidence type="ECO:0000313" key="1">
    <source>
        <dbReference type="EMBL" id="XAE44696.1"/>
    </source>
</evidence>
<organism evidence="1 2">
    <name type="scientific">Nguyenibacter vanlangensis</name>
    <dbReference type="NCBI Taxonomy" id="1216886"/>
    <lineage>
        <taxon>Bacteria</taxon>
        <taxon>Pseudomonadati</taxon>
        <taxon>Pseudomonadota</taxon>
        <taxon>Alphaproteobacteria</taxon>
        <taxon>Acetobacterales</taxon>
        <taxon>Acetobacteraceae</taxon>
        <taxon>Nguyenibacter</taxon>
    </lineage>
</organism>
<sequence>MNDDAGIVDIYIGRSKIRSNRTRLMSFWAILPLQLATQPALCREPVLPYEPAIVTVSGVLEEAKAEREGSIDQGGCREVLLRLSAPISTSNGPEMDVPERHVRALDIILDSKSMRRPGSTQRVVYSDLCRMVGHKTKIEGSLTAALTAGESPVRIAVRRILFYEK</sequence>
<gene>
    <name evidence="1" type="ORF">AAC691_09880</name>
</gene>
<evidence type="ECO:0000313" key="2">
    <source>
        <dbReference type="Proteomes" id="UP001449795"/>
    </source>
</evidence>
<dbReference type="RefSeq" id="WP_342629916.1">
    <property type="nucleotide sequence ID" value="NZ_CP152276.1"/>
</dbReference>
<reference evidence="1 2" key="1">
    <citation type="submission" date="2024-04" db="EMBL/GenBank/DDBJ databases">
        <title>Complete genome sequence of Nguyenibacter vanlangesis HBCM-1154, a strain capable of nitrogen fixation, IAA production, and phosphorus solubilization isolated from sugarcane soil.</title>
        <authorList>
            <person name="MY HANH P."/>
        </authorList>
    </citation>
    <scope>NUCLEOTIDE SEQUENCE [LARGE SCALE GENOMIC DNA]</scope>
    <source>
        <strain evidence="1 2">HBCM 1154</strain>
    </source>
</reference>
<keyword evidence="2" id="KW-1185">Reference proteome</keyword>
<name>A0ABZ3DBA4_9PROT</name>
<dbReference type="EMBL" id="CP152276">
    <property type="protein sequence ID" value="XAE44696.1"/>
    <property type="molecule type" value="Genomic_DNA"/>
</dbReference>
<protein>
    <submittedName>
        <fullName evidence="1">Uncharacterized protein</fullName>
    </submittedName>
</protein>
<accession>A0ABZ3DBA4</accession>
<proteinExistence type="predicted"/>